<feature type="non-terminal residue" evidence="1">
    <location>
        <position position="252"/>
    </location>
</feature>
<organism evidence="1">
    <name type="scientific">Diabrotica virgifera virgifera</name>
    <name type="common">western corn rootworm</name>
    <dbReference type="NCBI Taxonomy" id="50390"/>
    <lineage>
        <taxon>Eukaryota</taxon>
        <taxon>Metazoa</taxon>
        <taxon>Ecdysozoa</taxon>
        <taxon>Arthropoda</taxon>
        <taxon>Hexapoda</taxon>
        <taxon>Insecta</taxon>
        <taxon>Pterygota</taxon>
        <taxon>Neoptera</taxon>
        <taxon>Endopterygota</taxon>
        <taxon>Coleoptera</taxon>
        <taxon>Polyphaga</taxon>
        <taxon>Cucujiformia</taxon>
        <taxon>Chrysomeloidea</taxon>
        <taxon>Chrysomelidae</taxon>
        <taxon>Galerucinae</taxon>
        <taxon>Diabroticina</taxon>
        <taxon>Diabroticites</taxon>
        <taxon>Diabrotica</taxon>
    </lineage>
</organism>
<proteinExistence type="predicted"/>
<dbReference type="RefSeq" id="XP_028155275.1">
    <property type="nucleotide sequence ID" value="XM_028299474.1"/>
</dbReference>
<dbReference type="AlphaFoldDB" id="A0A6P7HI14"/>
<accession>A0A6P7HI14</accession>
<sequence length="252" mass="28631">MESSVVQYLKNDEIDYELFIRGVKTKKNLSDKKTMLRKLLSKKAVIDLEENRLIFNDEKKQIDETAVDIRSLIGDFEGDVRDSVYRRAKAHLTHLSFRIARLPVEFEEEEEYKAEASADCLLLEGQLDDKVVPVGPSVSSNIIPSQPVVNIPAPVVQVSHPTNLADWNIKFSGDSKGVFPFLEKVRDLAESRNVGQEVLFRSAVELFTGSAAVWFRSVRSTVSSWNELIGLLKATFLPQDYDKDLWNQIKSR</sequence>
<gene>
    <name evidence="1" type="primary">LOC114349051</name>
</gene>
<protein>
    <submittedName>
        <fullName evidence="1">Uncharacterized protein LOC114349051</fullName>
    </submittedName>
</protein>
<name>A0A6P7HI14_DIAVI</name>
<reference evidence="1" key="1">
    <citation type="submission" date="2025-08" db="UniProtKB">
        <authorList>
            <consortium name="RefSeq"/>
        </authorList>
    </citation>
    <scope>IDENTIFICATION</scope>
    <source>
        <tissue evidence="1">Whole insect</tissue>
    </source>
</reference>
<dbReference type="InParanoid" id="A0A6P7HI14"/>
<evidence type="ECO:0000313" key="1">
    <source>
        <dbReference type="RefSeq" id="XP_028155275.1"/>
    </source>
</evidence>